<dbReference type="STRING" id="3750.A0A498HME7"/>
<proteinExistence type="predicted"/>
<dbReference type="Pfam" id="PF14365">
    <property type="entry name" value="Neprosin_AP"/>
    <property type="match status" value="1"/>
</dbReference>
<dbReference type="AlphaFoldDB" id="A0A498HME7"/>
<evidence type="ECO:0000313" key="2">
    <source>
        <dbReference type="EMBL" id="RXH71454.1"/>
    </source>
</evidence>
<comment type="caution">
    <text evidence="2">The sequence shown here is derived from an EMBL/GenBank/DDBJ whole genome shotgun (WGS) entry which is preliminary data.</text>
</comment>
<feature type="domain" description="Neprosin activation peptide" evidence="1">
    <location>
        <begin position="3"/>
        <end position="59"/>
    </location>
</feature>
<name>A0A498HME7_MALDO</name>
<sequence length="241" mass="27013">MTRCPRRTIPIRRSTVDDVLRAKSMVDFGKKQHRTLNIIANLASIRIDAPDVVSGNGHETHVRTEGVVNVLHLTEPRVVVKREATITKAQALDLGAVVHSQGHFFGGVQRNVKSSSDNVVVCWRSLDSLVFLCISHRFVVRFSLVYNFKTKYDISKKKDIEGMIEILLLPFAVTVAALNVGDEKVEGDRVVVMECRIKGEVGSELEATVAKKPLIHLIVKFESICVYLSEILDILESFYKK</sequence>
<organism evidence="2 3">
    <name type="scientific">Malus domestica</name>
    <name type="common">Apple</name>
    <name type="synonym">Pyrus malus</name>
    <dbReference type="NCBI Taxonomy" id="3750"/>
    <lineage>
        <taxon>Eukaryota</taxon>
        <taxon>Viridiplantae</taxon>
        <taxon>Streptophyta</taxon>
        <taxon>Embryophyta</taxon>
        <taxon>Tracheophyta</taxon>
        <taxon>Spermatophyta</taxon>
        <taxon>Magnoliopsida</taxon>
        <taxon>eudicotyledons</taxon>
        <taxon>Gunneridae</taxon>
        <taxon>Pentapetalae</taxon>
        <taxon>rosids</taxon>
        <taxon>fabids</taxon>
        <taxon>Rosales</taxon>
        <taxon>Rosaceae</taxon>
        <taxon>Amygdaloideae</taxon>
        <taxon>Maleae</taxon>
        <taxon>Malus</taxon>
    </lineage>
</organism>
<accession>A0A498HME7</accession>
<evidence type="ECO:0000313" key="3">
    <source>
        <dbReference type="Proteomes" id="UP000290289"/>
    </source>
</evidence>
<evidence type="ECO:0000259" key="1">
    <source>
        <dbReference type="Pfam" id="PF14365"/>
    </source>
</evidence>
<gene>
    <name evidence="2" type="ORF">DVH24_018809</name>
</gene>
<dbReference type="EMBL" id="RDQH01000342">
    <property type="protein sequence ID" value="RXH71454.1"/>
    <property type="molecule type" value="Genomic_DNA"/>
</dbReference>
<dbReference type="InterPro" id="IPR025521">
    <property type="entry name" value="Neprosin_propep"/>
</dbReference>
<reference evidence="2 3" key="1">
    <citation type="submission" date="2018-10" db="EMBL/GenBank/DDBJ databases">
        <title>A high-quality apple genome assembly.</title>
        <authorList>
            <person name="Hu J."/>
        </authorList>
    </citation>
    <scope>NUCLEOTIDE SEQUENCE [LARGE SCALE GENOMIC DNA]</scope>
    <source>
        <strain evidence="3">cv. HFTH1</strain>
        <tissue evidence="2">Young leaf</tissue>
    </source>
</reference>
<keyword evidence="3" id="KW-1185">Reference proteome</keyword>
<protein>
    <recommendedName>
        <fullName evidence="1">Neprosin activation peptide domain-containing protein</fullName>
    </recommendedName>
</protein>
<dbReference type="Proteomes" id="UP000290289">
    <property type="component" value="Chromosome 16"/>
</dbReference>